<evidence type="ECO:0000256" key="2">
    <source>
        <dbReference type="ARBA" id="ARBA00007965"/>
    </source>
</evidence>
<evidence type="ECO:0000256" key="1">
    <source>
        <dbReference type="ARBA" id="ARBA00004141"/>
    </source>
</evidence>
<keyword evidence="4" id="KW-0812">Transmembrane</keyword>
<proteinExistence type="inferred from homology"/>
<comment type="subcellular location">
    <subcellularLocation>
        <location evidence="1">Membrane</location>
        <topology evidence="1">Multi-pass membrane protein</topology>
    </subcellularLocation>
</comment>
<keyword evidence="5" id="KW-1133">Transmembrane helix</keyword>
<sequence length="139" mass="15690">MLLIGCFSYFPRSSVNHKQWIPRFQNPTYSPRICSYSPYIPTHASFQGGVNCSGLADSEVKFFITYTNCYIKEATMSTPNDNGASVRLEGKYAAMLVCWLLGNGCLFSWNSMLTIEDYYGYLFPADTIFVPFVPNSVLL</sequence>
<organism evidence="7 8">
    <name type="scientific">Ilex paraguariensis</name>
    <name type="common">yerba mate</name>
    <dbReference type="NCBI Taxonomy" id="185542"/>
    <lineage>
        <taxon>Eukaryota</taxon>
        <taxon>Viridiplantae</taxon>
        <taxon>Streptophyta</taxon>
        <taxon>Embryophyta</taxon>
        <taxon>Tracheophyta</taxon>
        <taxon>Spermatophyta</taxon>
        <taxon>Magnoliopsida</taxon>
        <taxon>eudicotyledons</taxon>
        <taxon>Gunneridae</taxon>
        <taxon>Pentapetalae</taxon>
        <taxon>asterids</taxon>
        <taxon>campanulids</taxon>
        <taxon>Aquifoliales</taxon>
        <taxon>Aquifoliaceae</taxon>
        <taxon>Ilex</taxon>
    </lineage>
</organism>
<evidence type="ECO:0000313" key="7">
    <source>
        <dbReference type="EMBL" id="CAK9161604.1"/>
    </source>
</evidence>
<dbReference type="InterPro" id="IPR002259">
    <property type="entry name" value="Eqnu_transpt"/>
</dbReference>
<dbReference type="PANTHER" id="PTHR10332:SF30">
    <property type="entry name" value="EQUILIBRATIVE NUCLEOTIDE TRANSPORTER 2"/>
    <property type="match status" value="1"/>
</dbReference>
<name>A0ABC8T2C6_9AQUA</name>
<dbReference type="GO" id="GO:0016020">
    <property type="term" value="C:membrane"/>
    <property type="evidence" value="ECO:0007669"/>
    <property type="project" value="UniProtKB-SubCell"/>
</dbReference>
<dbReference type="GO" id="GO:0022857">
    <property type="term" value="F:transmembrane transporter activity"/>
    <property type="evidence" value="ECO:0007669"/>
    <property type="project" value="UniProtKB-ARBA"/>
</dbReference>
<keyword evidence="8" id="KW-1185">Reference proteome</keyword>
<gene>
    <name evidence="7" type="ORF">ILEXP_LOCUS30416</name>
</gene>
<evidence type="ECO:0000256" key="5">
    <source>
        <dbReference type="ARBA" id="ARBA00022989"/>
    </source>
</evidence>
<dbReference type="AlphaFoldDB" id="A0ABC8T2C6"/>
<evidence type="ECO:0000313" key="8">
    <source>
        <dbReference type="Proteomes" id="UP001642360"/>
    </source>
</evidence>
<keyword evidence="6" id="KW-0472">Membrane</keyword>
<evidence type="ECO:0000256" key="4">
    <source>
        <dbReference type="ARBA" id="ARBA00022692"/>
    </source>
</evidence>
<dbReference type="GO" id="GO:0015858">
    <property type="term" value="P:nucleoside transport"/>
    <property type="evidence" value="ECO:0007669"/>
    <property type="project" value="UniProtKB-ARBA"/>
</dbReference>
<comment type="caution">
    <text evidence="7">The sequence shown here is derived from an EMBL/GenBank/DDBJ whole genome shotgun (WGS) entry which is preliminary data.</text>
</comment>
<dbReference type="EMBL" id="CAUOFW020003713">
    <property type="protein sequence ID" value="CAK9161604.1"/>
    <property type="molecule type" value="Genomic_DNA"/>
</dbReference>
<dbReference type="PANTHER" id="PTHR10332">
    <property type="entry name" value="EQUILIBRATIVE NUCLEOSIDE TRANSPORTER"/>
    <property type="match status" value="1"/>
</dbReference>
<comment type="similarity">
    <text evidence="2">Belongs to the SLC29A/ENT transporter (TC 2.A.57) family.</text>
</comment>
<evidence type="ECO:0000256" key="6">
    <source>
        <dbReference type="ARBA" id="ARBA00023136"/>
    </source>
</evidence>
<evidence type="ECO:0000256" key="3">
    <source>
        <dbReference type="ARBA" id="ARBA00022448"/>
    </source>
</evidence>
<protein>
    <submittedName>
        <fullName evidence="7">Uncharacterized protein</fullName>
    </submittedName>
</protein>
<keyword evidence="3" id="KW-0813">Transport</keyword>
<dbReference type="Proteomes" id="UP001642360">
    <property type="component" value="Unassembled WGS sequence"/>
</dbReference>
<reference evidence="7 8" key="1">
    <citation type="submission" date="2024-02" db="EMBL/GenBank/DDBJ databases">
        <authorList>
            <person name="Vignale AGUSTIN F."/>
            <person name="Sosa J E."/>
            <person name="Modenutti C."/>
        </authorList>
    </citation>
    <scope>NUCLEOTIDE SEQUENCE [LARGE SCALE GENOMIC DNA]</scope>
</reference>
<accession>A0ABC8T2C6</accession>